<reference evidence="1" key="1">
    <citation type="journal article" date="2020" name="Nature">
        <title>Giant virus diversity and host interactions through global metagenomics.</title>
        <authorList>
            <person name="Schulz F."/>
            <person name="Roux S."/>
            <person name="Paez-Espino D."/>
            <person name="Jungbluth S."/>
            <person name="Walsh D.A."/>
            <person name="Denef V.J."/>
            <person name="McMahon K.D."/>
            <person name="Konstantinidis K.T."/>
            <person name="Eloe-Fadrosh E.A."/>
            <person name="Kyrpides N.C."/>
            <person name="Woyke T."/>
        </authorList>
    </citation>
    <scope>NUCLEOTIDE SEQUENCE</scope>
    <source>
        <strain evidence="1">GVMAG-M-3300023184-121</strain>
    </source>
</reference>
<sequence>MAGIPDCTLTTACYVLNKYHSHARTIEETLQSVETLLTVPCYLVIYCNAELEEALLERRASLSHLTRVIVIEFEDLWCYSLLEKVCANRERFWPTRDARTCAETHLITCNKADFVLQTIQRNPFHTTKFGWIDSNLGPNALKISHNYQNHMLLHVLHHLTDKFHLQLMNVVDKKYKEPSYKREYYMEYRWIACGCLFTTTKATGISILNRIKELIIQTTQMGYGHGEEMFYLEILDEFYDDIHRSYGDYKDILHNFIQPTTNFVYIYWNLVMKYHDMGYHKECVELCHKLVQQYDAFSLEINYDLYVRLDAVWYRSLQAIDQVAAEQLATRIRRDYRMNPEYANQFRNLRSLCRMDQFNIEL</sequence>
<organism evidence="1">
    <name type="scientific">viral metagenome</name>
    <dbReference type="NCBI Taxonomy" id="1070528"/>
    <lineage>
        <taxon>unclassified sequences</taxon>
        <taxon>metagenomes</taxon>
        <taxon>organismal metagenomes</taxon>
    </lineage>
</organism>
<dbReference type="Pfam" id="PF09612">
    <property type="entry name" value="HtrL_YibB"/>
    <property type="match status" value="1"/>
</dbReference>
<proteinExistence type="predicted"/>
<dbReference type="AlphaFoldDB" id="A0A6C0HKV4"/>
<accession>A0A6C0HKV4</accession>
<dbReference type="EMBL" id="MN739974">
    <property type="protein sequence ID" value="QHT80785.1"/>
    <property type="molecule type" value="Genomic_DNA"/>
</dbReference>
<name>A0A6C0HKV4_9ZZZZ</name>
<protein>
    <submittedName>
        <fullName evidence="1">Uncharacterized protein</fullName>
    </submittedName>
</protein>
<evidence type="ECO:0000313" key="1">
    <source>
        <dbReference type="EMBL" id="QHT80785.1"/>
    </source>
</evidence>
<dbReference type="InterPro" id="IPR011735">
    <property type="entry name" value="WlaTC/HtrL_glycosyltransf"/>
</dbReference>